<gene>
    <name evidence="2" type="ORF">EAE98_003162</name>
</gene>
<sequence>MHPLSTIISLLLFSLYPHPHPLTLASPTPLPPSSPSLTSLLDTLINITITASTLNFAPPALLTTTTHSAECADVNQGALVCCPSILDGDQPLVVAAARAFGFVLNGNSVNGIGCRNLDDGADCPVWEYRLCCQVTDLMVLPLVSLAMWCHGAGKL</sequence>
<keyword evidence="1" id="KW-0732">Signal</keyword>
<dbReference type="GeneID" id="62229936"/>
<proteinExistence type="predicted"/>
<feature type="signal peptide" evidence="1">
    <location>
        <begin position="1"/>
        <end position="25"/>
    </location>
</feature>
<evidence type="ECO:0000313" key="3">
    <source>
        <dbReference type="Proteomes" id="UP000783213"/>
    </source>
</evidence>
<name>A0ABQ7IVT1_9HELO</name>
<feature type="chain" id="PRO_5045323421" description="Hydrophobin" evidence="1">
    <location>
        <begin position="26"/>
        <end position="155"/>
    </location>
</feature>
<evidence type="ECO:0008006" key="4">
    <source>
        <dbReference type="Google" id="ProtNLM"/>
    </source>
</evidence>
<evidence type="ECO:0000256" key="1">
    <source>
        <dbReference type="SAM" id="SignalP"/>
    </source>
</evidence>
<comment type="caution">
    <text evidence="2">The sequence shown here is derived from an EMBL/GenBank/DDBJ whole genome shotgun (WGS) entry which is preliminary data.</text>
</comment>
<keyword evidence="3" id="KW-1185">Reference proteome</keyword>
<evidence type="ECO:0000313" key="2">
    <source>
        <dbReference type="EMBL" id="KAF7935117.1"/>
    </source>
</evidence>
<dbReference type="EMBL" id="RCSX01000005">
    <property type="protein sequence ID" value="KAF7935117.1"/>
    <property type="molecule type" value="Genomic_DNA"/>
</dbReference>
<accession>A0ABQ7IVT1</accession>
<dbReference type="Proteomes" id="UP000783213">
    <property type="component" value="Unassembled WGS sequence"/>
</dbReference>
<dbReference type="RefSeq" id="XP_038813311.1">
    <property type="nucleotide sequence ID" value="XM_038950782.1"/>
</dbReference>
<organism evidence="2 3">
    <name type="scientific">Botrytis deweyae</name>
    <dbReference type="NCBI Taxonomy" id="2478750"/>
    <lineage>
        <taxon>Eukaryota</taxon>
        <taxon>Fungi</taxon>
        <taxon>Dikarya</taxon>
        <taxon>Ascomycota</taxon>
        <taxon>Pezizomycotina</taxon>
        <taxon>Leotiomycetes</taxon>
        <taxon>Helotiales</taxon>
        <taxon>Sclerotiniaceae</taxon>
        <taxon>Botrytis</taxon>
    </lineage>
</organism>
<protein>
    <recommendedName>
        <fullName evidence="4">Hydrophobin</fullName>
    </recommendedName>
</protein>
<reference evidence="2 3" key="1">
    <citation type="journal article" date="2020" name="Genome Biol. Evol.">
        <title>Comparative genomics of Sclerotiniaceae.</title>
        <authorList>
            <person name="Valero Jimenez C.A."/>
            <person name="Steentjes M."/>
            <person name="Scholten O.E."/>
            <person name="Van Kan J.A.L."/>
        </authorList>
    </citation>
    <scope>NUCLEOTIDE SEQUENCE [LARGE SCALE GENOMIC DNA]</scope>
    <source>
        <strain evidence="2 3">B1</strain>
    </source>
</reference>